<protein>
    <submittedName>
        <fullName evidence="3">Uncharacterized protein</fullName>
    </submittedName>
</protein>
<evidence type="ECO:0000313" key="3">
    <source>
        <dbReference type="EMBL" id="OAR00506.1"/>
    </source>
</evidence>
<feature type="compositionally biased region" description="Basic residues" evidence="2">
    <location>
        <begin position="674"/>
        <end position="684"/>
    </location>
</feature>
<feature type="compositionally biased region" description="Basic residues" evidence="2">
    <location>
        <begin position="701"/>
        <end position="710"/>
    </location>
</feature>
<feature type="compositionally biased region" description="Low complexity" evidence="2">
    <location>
        <begin position="636"/>
        <end position="650"/>
    </location>
</feature>
<dbReference type="Proteomes" id="UP000243081">
    <property type="component" value="Unassembled WGS sequence"/>
</dbReference>
<keyword evidence="1" id="KW-0175">Coiled coil</keyword>
<comment type="caution">
    <text evidence="3">The sequence shown here is derived from an EMBL/GenBank/DDBJ whole genome shotgun (WGS) entry which is preliminary data.</text>
</comment>
<reference evidence="3 4" key="1">
    <citation type="submission" date="2016-03" db="EMBL/GenBank/DDBJ databases">
        <title>Fine-scale spatial genetic structure of a fungal parasite of coffee scale insects.</title>
        <authorList>
            <person name="Jackson D."/>
            <person name="Zemenick K.A."/>
            <person name="Malloure B."/>
            <person name="Quandt C.A."/>
            <person name="James T.Y."/>
        </authorList>
    </citation>
    <scope>NUCLEOTIDE SEQUENCE [LARGE SCALE GENOMIC DNA]</scope>
    <source>
        <strain evidence="3 4">UM487</strain>
    </source>
</reference>
<feature type="compositionally biased region" description="Basic and acidic residues" evidence="2">
    <location>
        <begin position="688"/>
        <end position="700"/>
    </location>
</feature>
<dbReference type="EMBL" id="LUKN01001665">
    <property type="protein sequence ID" value="OAR00506.1"/>
    <property type="molecule type" value="Genomic_DNA"/>
</dbReference>
<dbReference type="AlphaFoldDB" id="A0A179ICV5"/>
<feature type="compositionally biased region" description="Basic and acidic residues" evidence="2">
    <location>
        <begin position="35"/>
        <end position="45"/>
    </location>
</feature>
<keyword evidence="4" id="KW-1185">Reference proteome</keyword>
<evidence type="ECO:0000313" key="4">
    <source>
        <dbReference type="Proteomes" id="UP000243081"/>
    </source>
</evidence>
<organism evidence="3 4">
    <name type="scientific">Cordyceps confragosa</name>
    <name type="common">Lecanicillium lecanii</name>
    <dbReference type="NCBI Taxonomy" id="2714763"/>
    <lineage>
        <taxon>Eukaryota</taxon>
        <taxon>Fungi</taxon>
        <taxon>Dikarya</taxon>
        <taxon>Ascomycota</taxon>
        <taxon>Pezizomycotina</taxon>
        <taxon>Sordariomycetes</taxon>
        <taxon>Hypocreomycetidae</taxon>
        <taxon>Hypocreales</taxon>
        <taxon>Cordycipitaceae</taxon>
        <taxon>Akanthomyces</taxon>
    </lineage>
</organism>
<dbReference type="OrthoDB" id="5419928at2759"/>
<gene>
    <name evidence="3" type="ORF">LLEC1_03035</name>
</gene>
<name>A0A179ICV5_CORDF</name>
<evidence type="ECO:0000256" key="2">
    <source>
        <dbReference type="SAM" id="MobiDB-lite"/>
    </source>
</evidence>
<dbReference type="OMA" id="LHETETY"/>
<evidence type="ECO:0000256" key="1">
    <source>
        <dbReference type="SAM" id="Coils"/>
    </source>
</evidence>
<feature type="region of interest" description="Disordered" evidence="2">
    <location>
        <begin position="587"/>
        <end position="710"/>
    </location>
</feature>
<feature type="compositionally biased region" description="Basic and acidic residues" evidence="2">
    <location>
        <begin position="553"/>
        <end position="562"/>
    </location>
</feature>
<accession>A0A179ICV5</accession>
<feature type="compositionally biased region" description="Polar residues" evidence="2">
    <location>
        <begin position="626"/>
        <end position="635"/>
    </location>
</feature>
<proteinExistence type="predicted"/>
<feature type="region of interest" description="Disordered" evidence="2">
    <location>
        <begin position="1"/>
        <end position="45"/>
    </location>
</feature>
<sequence>MADLDNSRSPTPPPRARRTARTSPTRAPGLLAPDIESREERRDTVPKLIAAHKQPGNATHLLLEKSDYLAAGDVHVREDAPQQQPTPTSPRDFPRVHRTVHLVNASLRLQEVVGDVHDEHEERWQTTETAEQFDARLRLVEDEVYTVREAMSIKYLKDHHVPLLYNPINLRSVQHNPERHQGMLRPFYKHPPMDFDAPMNFFFERQSLRWQEFIRFQAHNRGLQTMDEPFLEKAYAAALLREATCGSQWRHIYHNWKVDHSEGRYAEYVDRRKDEMILLRDQDCDDFDDYQAAVVARLDRNGVRRLDKNNAELPGLILSSRFWDQDPMTTWTEYLAYEYWQMEQYDDDVDKHQPEHDGAYQRLESTVTLGGHETADFLATEDAKLQRRVELDEAYAQFDEATLNFVRLEQRRVMWRSPGNTYMMHHRRTRMLAEAQAELEAAEAAKDAAVRREEQIKAFLHETETYREARDIRARHNHLLAWARSEYDRRMGETLATSVEEPGEPSSRRSVSFQLPSNVSAESVTQEREASDTDQEAQDATLLSSLPPAVAEVESRSDDEHQGGVGSSCDASFSSAVGQSELVETLPGKPAAVEREPVEQTEVVIPTAGQSPSGRDLSVAPAVAGTTETVPPANTSAGPRRSARIAAARGRAAEKTALQSTQTSRRSETSSKRAGAKGGRKRGGSKVVAEETVHDAEPPAKRTRRRTVRK</sequence>
<feature type="compositionally biased region" description="Polar residues" evidence="2">
    <location>
        <begin position="508"/>
        <end position="524"/>
    </location>
</feature>
<feature type="region of interest" description="Disordered" evidence="2">
    <location>
        <begin position="496"/>
        <end position="572"/>
    </location>
</feature>
<feature type="coiled-coil region" evidence="1">
    <location>
        <begin position="391"/>
        <end position="452"/>
    </location>
</feature>